<organism evidence="2 3">
    <name type="scientific">Lophiotrema nucula</name>
    <dbReference type="NCBI Taxonomy" id="690887"/>
    <lineage>
        <taxon>Eukaryota</taxon>
        <taxon>Fungi</taxon>
        <taxon>Dikarya</taxon>
        <taxon>Ascomycota</taxon>
        <taxon>Pezizomycotina</taxon>
        <taxon>Dothideomycetes</taxon>
        <taxon>Pleosporomycetidae</taxon>
        <taxon>Pleosporales</taxon>
        <taxon>Lophiotremataceae</taxon>
        <taxon>Lophiotrema</taxon>
    </lineage>
</organism>
<evidence type="ECO:0000313" key="2">
    <source>
        <dbReference type="EMBL" id="KAF2120056.1"/>
    </source>
</evidence>
<gene>
    <name evidence="2" type="ORF">BDV96DRAFT_566613</name>
</gene>
<dbReference type="AlphaFoldDB" id="A0A6A5ZLL5"/>
<protein>
    <submittedName>
        <fullName evidence="2">Uncharacterized protein</fullName>
    </submittedName>
</protein>
<sequence length="172" mass="17650">MNVLQDIFSAVLVGSAPRSADVIALGSHGTKKRRRASSLLSMWESTSERGSPRPSLRSKNTLTTTALSTHEPGPASASADTGPMNRSSVTASASVDTSSTIISAFRLSSTTSTGPSLPADLSSTTGSPIAVSNNASLLDTSSLPRSSLLGAGDTDFDFAEAFSVLGLTGDRW</sequence>
<feature type="compositionally biased region" description="Polar residues" evidence="1">
    <location>
        <begin position="57"/>
        <end position="68"/>
    </location>
</feature>
<evidence type="ECO:0000256" key="1">
    <source>
        <dbReference type="SAM" id="MobiDB-lite"/>
    </source>
</evidence>
<reference evidence="2" key="1">
    <citation type="journal article" date="2020" name="Stud. Mycol.">
        <title>101 Dothideomycetes genomes: a test case for predicting lifestyles and emergence of pathogens.</title>
        <authorList>
            <person name="Haridas S."/>
            <person name="Albert R."/>
            <person name="Binder M."/>
            <person name="Bloem J."/>
            <person name="Labutti K."/>
            <person name="Salamov A."/>
            <person name="Andreopoulos B."/>
            <person name="Baker S."/>
            <person name="Barry K."/>
            <person name="Bills G."/>
            <person name="Bluhm B."/>
            <person name="Cannon C."/>
            <person name="Castanera R."/>
            <person name="Culley D."/>
            <person name="Daum C."/>
            <person name="Ezra D."/>
            <person name="Gonzalez J."/>
            <person name="Henrissat B."/>
            <person name="Kuo A."/>
            <person name="Liang C."/>
            <person name="Lipzen A."/>
            <person name="Lutzoni F."/>
            <person name="Magnuson J."/>
            <person name="Mondo S."/>
            <person name="Nolan M."/>
            <person name="Ohm R."/>
            <person name="Pangilinan J."/>
            <person name="Park H.-J."/>
            <person name="Ramirez L."/>
            <person name="Alfaro M."/>
            <person name="Sun H."/>
            <person name="Tritt A."/>
            <person name="Yoshinaga Y."/>
            <person name="Zwiers L.-H."/>
            <person name="Turgeon B."/>
            <person name="Goodwin S."/>
            <person name="Spatafora J."/>
            <person name="Crous P."/>
            <person name="Grigoriev I."/>
        </authorList>
    </citation>
    <scope>NUCLEOTIDE SEQUENCE</scope>
    <source>
        <strain evidence="2">CBS 627.86</strain>
    </source>
</reference>
<proteinExistence type="predicted"/>
<feature type="region of interest" description="Disordered" evidence="1">
    <location>
        <begin position="34"/>
        <end position="92"/>
    </location>
</feature>
<dbReference type="EMBL" id="ML977314">
    <property type="protein sequence ID" value="KAF2120056.1"/>
    <property type="molecule type" value="Genomic_DNA"/>
</dbReference>
<evidence type="ECO:0000313" key="3">
    <source>
        <dbReference type="Proteomes" id="UP000799770"/>
    </source>
</evidence>
<accession>A0A6A5ZLL5</accession>
<keyword evidence="3" id="KW-1185">Reference proteome</keyword>
<name>A0A6A5ZLL5_9PLEO</name>
<dbReference type="Proteomes" id="UP000799770">
    <property type="component" value="Unassembled WGS sequence"/>
</dbReference>